<protein>
    <submittedName>
        <fullName evidence="1">Uncharacterized protein</fullName>
    </submittedName>
</protein>
<dbReference type="AlphaFoldDB" id="A0A401FR86"/>
<sequence length="206" mass="24155">MQNHSQDIKAAAAEYFIKNQPGADEQTKISHFLINVRNANAMILSKNEIQPLNWLPYSFLHKQYYKDLELATRLHKATKWSYNPLVYAEASRRNIDFWNKTKAHFFLMGFFSQDRTFFEYLALSHAFMSEIRLIPLFPADYPIDEPFMAALYDAEVENGRQIQTQIRLLKDMDLPISRNEKEAIINEKRKIVAGLFENLLQSVCRS</sequence>
<gene>
    <name evidence="1" type="ORF">DENIS_0412</name>
</gene>
<dbReference type="EMBL" id="BEXT01000001">
    <property type="protein sequence ID" value="GBC59473.1"/>
    <property type="molecule type" value="Genomic_DNA"/>
</dbReference>
<evidence type="ECO:0000313" key="2">
    <source>
        <dbReference type="Proteomes" id="UP000288096"/>
    </source>
</evidence>
<name>A0A401FR86_9BACT</name>
<evidence type="ECO:0000313" key="1">
    <source>
        <dbReference type="EMBL" id="GBC59473.1"/>
    </source>
</evidence>
<comment type="caution">
    <text evidence="1">The sequence shown here is derived from an EMBL/GenBank/DDBJ whole genome shotgun (WGS) entry which is preliminary data.</text>
</comment>
<reference evidence="2" key="2">
    <citation type="submission" date="2019-01" db="EMBL/GenBank/DDBJ databases">
        <title>Genome sequence of Desulfonema ishimotonii strain Tokyo 01.</title>
        <authorList>
            <person name="Fukui M."/>
        </authorList>
    </citation>
    <scope>NUCLEOTIDE SEQUENCE [LARGE SCALE GENOMIC DNA]</scope>
    <source>
        <strain evidence="2">Tokyo 01</strain>
    </source>
</reference>
<proteinExistence type="predicted"/>
<reference evidence="2" key="1">
    <citation type="submission" date="2017-11" db="EMBL/GenBank/DDBJ databases">
        <authorList>
            <person name="Watanabe M."/>
            <person name="Kojima H."/>
        </authorList>
    </citation>
    <scope>NUCLEOTIDE SEQUENCE [LARGE SCALE GENOMIC DNA]</scope>
    <source>
        <strain evidence="2">Tokyo 01</strain>
    </source>
</reference>
<dbReference type="OrthoDB" id="9150252at2"/>
<organism evidence="1 2">
    <name type="scientific">Desulfonema ishimotonii</name>
    <dbReference type="NCBI Taxonomy" id="45657"/>
    <lineage>
        <taxon>Bacteria</taxon>
        <taxon>Pseudomonadati</taxon>
        <taxon>Thermodesulfobacteriota</taxon>
        <taxon>Desulfobacteria</taxon>
        <taxon>Desulfobacterales</taxon>
        <taxon>Desulfococcaceae</taxon>
        <taxon>Desulfonema</taxon>
    </lineage>
</organism>
<dbReference type="RefSeq" id="WP_124326987.1">
    <property type="nucleotide sequence ID" value="NZ_BEXT01000001.1"/>
</dbReference>
<dbReference type="Proteomes" id="UP000288096">
    <property type="component" value="Unassembled WGS sequence"/>
</dbReference>
<keyword evidence="2" id="KW-1185">Reference proteome</keyword>
<accession>A0A401FR86</accession>